<evidence type="ECO:0000256" key="2">
    <source>
        <dbReference type="ARBA" id="ARBA00022982"/>
    </source>
</evidence>
<dbReference type="EMBL" id="CAUOFW020005725">
    <property type="protein sequence ID" value="CAK9171405.1"/>
    <property type="molecule type" value="Genomic_DNA"/>
</dbReference>
<organism evidence="3 4">
    <name type="scientific">Ilex paraguariensis</name>
    <name type="common">yerba mate</name>
    <dbReference type="NCBI Taxonomy" id="185542"/>
    <lineage>
        <taxon>Eukaryota</taxon>
        <taxon>Viridiplantae</taxon>
        <taxon>Streptophyta</taxon>
        <taxon>Embryophyta</taxon>
        <taxon>Tracheophyta</taxon>
        <taxon>Spermatophyta</taxon>
        <taxon>Magnoliopsida</taxon>
        <taxon>eudicotyledons</taxon>
        <taxon>Gunneridae</taxon>
        <taxon>Pentapetalae</taxon>
        <taxon>asterids</taxon>
        <taxon>campanulids</taxon>
        <taxon>Aquifoliales</taxon>
        <taxon>Aquifoliaceae</taxon>
        <taxon>Ilex</taxon>
    </lineage>
</organism>
<gene>
    <name evidence="3" type="ORF">ILEXP_LOCUS40965</name>
</gene>
<evidence type="ECO:0000313" key="3">
    <source>
        <dbReference type="EMBL" id="CAK9171405.1"/>
    </source>
</evidence>
<evidence type="ECO:0000313" key="4">
    <source>
        <dbReference type="Proteomes" id="UP001642360"/>
    </source>
</evidence>
<dbReference type="InterPro" id="IPR014729">
    <property type="entry name" value="Rossmann-like_a/b/a_fold"/>
</dbReference>
<reference evidence="3 4" key="1">
    <citation type="submission" date="2024-02" db="EMBL/GenBank/DDBJ databases">
        <authorList>
            <person name="Vignale AGUSTIN F."/>
            <person name="Sosa J E."/>
            <person name="Modenutti C."/>
        </authorList>
    </citation>
    <scope>NUCLEOTIDE SEQUENCE [LARGE SCALE GENOMIC DNA]</scope>
</reference>
<dbReference type="Gene3D" id="3.40.50.620">
    <property type="entry name" value="HUPs"/>
    <property type="match status" value="1"/>
</dbReference>
<name>A0ABC8TPL7_9AQUA</name>
<protein>
    <submittedName>
        <fullName evidence="3">Uncharacterized protein</fullName>
    </submittedName>
</protein>
<proteinExistence type="predicted"/>
<dbReference type="PANTHER" id="PTHR21294">
    <property type="entry name" value="ELECTRON TRANSFER FLAVOPROTEIN BETA-SUBUNIT"/>
    <property type="match status" value="1"/>
</dbReference>
<dbReference type="SUPFAM" id="SSF52402">
    <property type="entry name" value="Adenine nucleotide alpha hydrolases-like"/>
    <property type="match status" value="1"/>
</dbReference>
<comment type="caution">
    <text evidence="3">The sequence shown here is derived from an EMBL/GenBank/DDBJ whole genome shotgun (WGS) entry which is preliminary data.</text>
</comment>
<dbReference type="PANTHER" id="PTHR21294:SF8">
    <property type="entry name" value="ELECTRON TRANSFER FLAVOPROTEIN SUBUNIT BETA"/>
    <property type="match status" value="1"/>
</dbReference>
<dbReference type="InterPro" id="IPR012255">
    <property type="entry name" value="ETF_b"/>
</dbReference>
<keyword evidence="4" id="KW-1185">Reference proteome</keyword>
<accession>A0ABC8TPL7</accession>
<evidence type="ECO:0000256" key="1">
    <source>
        <dbReference type="ARBA" id="ARBA00022448"/>
    </source>
</evidence>
<sequence length="84" mass="9528">MALVEDGSTRILELLKGLSTDLRLDQPRHATLPNIFKAKSMVTKKFKPEKLNVEIKSDLEIVQVNDPQKRKTWVIVSSVDELIA</sequence>
<keyword evidence="2" id="KW-0249">Electron transport</keyword>
<dbReference type="AlphaFoldDB" id="A0ABC8TPL7"/>
<keyword evidence="1" id="KW-0813">Transport</keyword>
<dbReference type="Proteomes" id="UP001642360">
    <property type="component" value="Unassembled WGS sequence"/>
</dbReference>